<evidence type="ECO:0000256" key="1">
    <source>
        <dbReference type="ARBA" id="ARBA00022490"/>
    </source>
</evidence>
<name>A0A142CX03_9EURY</name>
<dbReference type="SMART" id="SM00316">
    <property type="entry name" value="S1"/>
    <property type="match status" value="1"/>
</dbReference>
<organism evidence="5 6">
    <name type="scientific">Thermococcus peptonophilus</name>
    <dbReference type="NCBI Taxonomy" id="53952"/>
    <lineage>
        <taxon>Archaea</taxon>
        <taxon>Methanobacteriati</taxon>
        <taxon>Methanobacteriota</taxon>
        <taxon>Thermococci</taxon>
        <taxon>Thermococcales</taxon>
        <taxon>Thermococcaceae</taxon>
        <taxon>Thermococcus</taxon>
    </lineage>
</organism>
<dbReference type="Proteomes" id="UP000073604">
    <property type="component" value="Chromosome"/>
</dbReference>
<dbReference type="AlphaFoldDB" id="A0A142CX03"/>
<accession>A0A142CX03</accession>
<dbReference type="InterPro" id="IPR025721">
    <property type="entry name" value="Exosome_cplx_N_dom"/>
</dbReference>
<dbReference type="GO" id="GO:0000178">
    <property type="term" value="C:exosome (RNase complex)"/>
    <property type="evidence" value="ECO:0007669"/>
    <property type="project" value="UniProtKB-KW"/>
</dbReference>
<evidence type="ECO:0000256" key="2">
    <source>
        <dbReference type="ARBA" id="ARBA00022835"/>
    </source>
</evidence>
<reference evidence="6" key="1">
    <citation type="submission" date="2016-03" db="EMBL/GenBank/DDBJ databases">
        <authorList>
            <person name="Oger P.M."/>
        </authorList>
    </citation>
    <scope>NUCLEOTIDE SEQUENCE [LARGE SCALE GENOMIC DNA]</scope>
    <source>
        <strain evidence="6">OG-1</strain>
    </source>
</reference>
<keyword evidence="3" id="KW-0479">Metal-binding</keyword>
<feature type="domain" description="S1 motif" evidence="4">
    <location>
        <begin position="70"/>
        <end position="149"/>
    </location>
</feature>
<dbReference type="GO" id="GO:0006401">
    <property type="term" value="P:RNA catabolic process"/>
    <property type="evidence" value="ECO:0007669"/>
    <property type="project" value="UniProtKB-UniRule"/>
</dbReference>
<dbReference type="GO" id="GO:0005737">
    <property type="term" value="C:cytoplasm"/>
    <property type="evidence" value="ECO:0007669"/>
    <property type="project" value="UniProtKB-SubCell"/>
</dbReference>
<dbReference type="PROSITE" id="PS50126">
    <property type="entry name" value="S1"/>
    <property type="match status" value="1"/>
</dbReference>
<dbReference type="GO" id="GO:0006396">
    <property type="term" value="P:RNA processing"/>
    <property type="evidence" value="ECO:0007669"/>
    <property type="project" value="InterPro"/>
</dbReference>
<gene>
    <name evidence="3" type="primary">csl4</name>
    <name evidence="5" type="ORF">A0127_09090</name>
</gene>
<dbReference type="InterPro" id="IPR039771">
    <property type="entry name" value="Csl4"/>
</dbReference>
<feature type="binding site" evidence="3">
    <location>
        <position position="163"/>
    </location>
    <ligand>
        <name>Zn(2+)</name>
        <dbReference type="ChEBI" id="CHEBI:29105"/>
    </ligand>
</feature>
<dbReference type="NCBIfam" id="NF034126">
    <property type="entry name" value="PRK09521.1"/>
    <property type="match status" value="1"/>
</dbReference>
<evidence type="ECO:0000259" key="4">
    <source>
        <dbReference type="PROSITE" id="PS50126"/>
    </source>
</evidence>
<dbReference type="Gene3D" id="2.40.50.100">
    <property type="match status" value="1"/>
</dbReference>
<dbReference type="PANTHER" id="PTHR12686:SF8">
    <property type="entry name" value="EXOSOME COMPLEX COMPONENT CSL4"/>
    <property type="match status" value="1"/>
</dbReference>
<dbReference type="InterPro" id="IPR012340">
    <property type="entry name" value="NA-bd_OB-fold"/>
</dbReference>
<keyword evidence="1 3" id="KW-0963">Cytoplasm</keyword>
<sequence length="198" mass="21761">MDEKKTVKNGDLVLPGDYLGVIEEFLPGEGVREENGELYATRAGKVRIDPEKMEISVEPVTDVPPLPRVGDVVIGRVVEVKPQAVIVQIIGIEGRENDREIATSKLAGIHISEVKGGFVEDITKEFKIGDVIRARVIANEKSPIQLSTNGSDLGVVYALCSRCRTPLIRRGDKLICPRCGNVETRKLSSLYRKLKVSL</sequence>
<dbReference type="HAMAP" id="MF_00975">
    <property type="entry name" value="Exosome_Csl4"/>
    <property type="match status" value="1"/>
</dbReference>
<comment type="subcellular location">
    <subcellularLocation>
        <location evidence="3">Cytoplasm</location>
    </subcellularLocation>
</comment>
<comment type="function">
    <text evidence="3">Non-catalytic component of the exosome, which is a complex involved in RNA degradation. Increases the RNA binding and the efficiency of RNA degradation. Helpful for the interaction of the exosome with A-poor RNAs.</text>
</comment>
<evidence type="ECO:0000313" key="6">
    <source>
        <dbReference type="Proteomes" id="UP000073604"/>
    </source>
</evidence>
<dbReference type="GeneID" id="27140700"/>
<dbReference type="SUPFAM" id="SSF50249">
    <property type="entry name" value="Nucleic acid-binding proteins"/>
    <property type="match status" value="1"/>
</dbReference>
<dbReference type="Gene3D" id="2.40.50.140">
    <property type="entry name" value="Nucleic acid-binding proteins"/>
    <property type="match status" value="1"/>
</dbReference>
<dbReference type="GO" id="GO:0003723">
    <property type="term" value="F:RNA binding"/>
    <property type="evidence" value="ECO:0007669"/>
    <property type="project" value="InterPro"/>
</dbReference>
<dbReference type="KEGG" id="tpep:A0127_09090"/>
<evidence type="ECO:0000256" key="3">
    <source>
        <dbReference type="HAMAP-Rule" id="MF_00975"/>
    </source>
</evidence>
<feature type="binding site" evidence="3">
    <location>
        <position position="179"/>
    </location>
    <ligand>
        <name>Zn(2+)</name>
        <dbReference type="ChEBI" id="CHEBI:29105"/>
    </ligand>
</feature>
<dbReference type="OrthoDB" id="6768at2157"/>
<comment type="subunit">
    <text evidence="3">Component of the archaeal exosome complex. Forms a trimer of Rrp4 and/or Csl4 subunits. The trimer associates with an hexameric ring-like arrangement composed of 3 Rrp41-Rrp42 heterodimers. Interacts with DnaG.</text>
</comment>
<dbReference type="SUPFAM" id="SSF110324">
    <property type="entry name" value="Ribosomal L27 protein-like"/>
    <property type="match status" value="1"/>
</dbReference>
<dbReference type="Gene3D" id="2.20.70.10">
    <property type="match status" value="1"/>
</dbReference>
<dbReference type="GO" id="GO:0008270">
    <property type="term" value="F:zinc ion binding"/>
    <property type="evidence" value="ECO:0007669"/>
    <property type="project" value="UniProtKB-UniRule"/>
</dbReference>
<dbReference type="EMBL" id="CP014750">
    <property type="protein sequence ID" value="AMQ19305.1"/>
    <property type="molecule type" value="Genomic_DNA"/>
</dbReference>
<dbReference type="InterPro" id="IPR003029">
    <property type="entry name" value="S1_domain"/>
</dbReference>
<dbReference type="InterPro" id="IPR030850">
    <property type="entry name" value="Exosome_Csl4_arc"/>
</dbReference>
<dbReference type="Pfam" id="PF14382">
    <property type="entry name" value="ECR1_N"/>
    <property type="match status" value="1"/>
</dbReference>
<dbReference type="STRING" id="53952.A0127_09090"/>
<keyword evidence="2 3" id="KW-0271">Exosome</keyword>
<comment type="similarity">
    <text evidence="3">Belongs to the CSL4 family.</text>
</comment>
<feature type="binding site" evidence="3">
    <location>
        <position position="176"/>
    </location>
    <ligand>
        <name>Zn(2+)</name>
        <dbReference type="ChEBI" id="CHEBI:29105"/>
    </ligand>
</feature>
<proteinExistence type="inferred from homology"/>
<feature type="binding site" evidence="3">
    <location>
        <position position="160"/>
    </location>
    <ligand>
        <name>Zn(2+)</name>
        <dbReference type="ChEBI" id="CHEBI:29105"/>
    </ligand>
</feature>
<protein>
    <recommendedName>
        <fullName evidence="3">Exosome complex component Csl4</fullName>
    </recommendedName>
</protein>
<dbReference type="InterPro" id="IPR019495">
    <property type="entry name" value="EXOSC1_C"/>
</dbReference>
<dbReference type="Pfam" id="PF10447">
    <property type="entry name" value="EXOSC1"/>
    <property type="match status" value="1"/>
</dbReference>
<dbReference type="PANTHER" id="PTHR12686">
    <property type="entry name" value="3'-5' EXORIBONUCLEASE CSL4-RELATED"/>
    <property type="match status" value="1"/>
</dbReference>
<evidence type="ECO:0000313" key="5">
    <source>
        <dbReference type="EMBL" id="AMQ19305.1"/>
    </source>
</evidence>
<dbReference type="RefSeq" id="WP_062390525.1">
    <property type="nucleotide sequence ID" value="NZ_CP014750.1"/>
</dbReference>
<keyword evidence="6" id="KW-1185">Reference proteome</keyword>
<keyword evidence="3" id="KW-0862">Zinc</keyword>